<dbReference type="InterPro" id="IPR032770">
    <property type="entry name" value="DUF4537"/>
</dbReference>
<feature type="non-terminal residue" evidence="4">
    <location>
        <position position="1"/>
    </location>
</feature>
<feature type="region of interest" description="Disordered" evidence="2">
    <location>
        <begin position="1234"/>
        <end position="1287"/>
    </location>
</feature>
<comment type="caution">
    <text evidence="4">The sequence shown here is derived from an EMBL/GenBank/DDBJ whole genome shotgun (WGS) entry which is preliminary data.</text>
</comment>
<feature type="region of interest" description="Disordered" evidence="2">
    <location>
        <begin position="1300"/>
        <end position="1455"/>
    </location>
</feature>
<evidence type="ECO:0000259" key="3">
    <source>
        <dbReference type="PROSITE" id="PS50157"/>
    </source>
</evidence>
<dbReference type="PROSITE" id="PS50157">
    <property type="entry name" value="ZINC_FINGER_C2H2_2"/>
    <property type="match status" value="1"/>
</dbReference>
<feature type="region of interest" description="Disordered" evidence="2">
    <location>
        <begin position="360"/>
        <end position="413"/>
    </location>
</feature>
<dbReference type="PANTHER" id="PTHR15021:SF0">
    <property type="entry name" value="DISCO-RELATED, ISOFORM A-RELATED"/>
    <property type="match status" value="1"/>
</dbReference>
<dbReference type="Gene3D" id="3.30.160.60">
    <property type="entry name" value="Classic Zinc Finger"/>
    <property type="match status" value="1"/>
</dbReference>
<evidence type="ECO:0000256" key="1">
    <source>
        <dbReference type="PROSITE-ProRule" id="PRU00042"/>
    </source>
</evidence>
<dbReference type="InterPro" id="IPR040436">
    <property type="entry name" value="Disconnected-like"/>
</dbReference>
<keyword evidence="1" id="KW-0479">Metal-binding</keyword>
<feature type="compositionally biased region" description="Low complexity" evidence="2">
    <location>
        <begin position="395"/>
        <end position="413"/>
    </location>
</feature>
<feature type="compositionally biased region" description="Polar residues" evidence="2">
    <location>
        <begin position="1362"/>
        <end position="1388"/>
    </location>
</feature>
<name>A0ABD2QEQ8_9PLAT</name>
<protein>
    <submittedName>
        <fullName evidence="4">Basonuclin 1</fullName>
    </submittedName>
</protein>
<dbReference type="PANTHER" id="PTHR15021">
    <property type="entry name" value="DISCONNECTED-RELATED"/>
    <property type="match status" value="1"/>
</dbReference>
<dbReference type="SMART" id="SM00355">
    <property type="entry name" value="ZnF_C2H2"/>
    <property type="match status" value="2"/>
</dbReference>
<dbReference type="GO" id="GO:0008270">
    <property type="term" value="F:zinc ion binding"/>
    <property type="evidence" value="ECO:0007669"/>
    <property type="project" value="UniProtKB-KW"/>
</dbReference>
<feature type="compositionally biased region" description="Low complexity" evidence="2">
    <location>
        <begin position="361"/>
        <end position="385"/>
    </location>
</feature>
<feature type="compositionally biased region" description="Basic and acidic residues" evidence="2">
    <location>
        <begin position="1439"/>
        <end position="1455"/>
    </location>
</feature>
<reference evidence="4 5" key="1">
    <citation type="submission" date="2024-11" db="EMBL/GenBank/DDBJ databases">
        <title>Adaptive evolution of stress response genes in parasites aligns with host niche diversity.</title>
        <authorList>
            <person name="Hahn C."/>
            <person name="Resl P."/>
        </authorList>
    </citation>
    <scope>NUCLEOTIDE SEQUENCE [LARGE SCALE GENOMIC DNA]</scope>
    <source>
        <strain evidence="4">EGGRZ-B1_66</strain>
        <tissue evidence="4">Body</tissue>
    </source>
</reference>
<feature type="domain" description="C2H2-type" evidence="3">
    <location>
        <begin position="1190"/>
        <end position="1218"/>
    </location>
</feature>
<dbReference type="Pfam" id="PF15057">
    <property type="entry name" value="DUF4537"/>
    <property type="match status" value="1"/>
</dbReference>
<dbReference type="PROSITE" id="PS00028">
    <property type="entry name" value="ZINC_FINGER_C2H2_1"/>
    <property type="match status" value="1"/>
</dbReference>
<organism evidence="4 5">
    <name type="scientific">Cichlidogyrus casuarinus</name>
    <dbReference type="NCBI Taxonomy" id="1844966"/>
    <lineage>
        <taxon>Eukaryota</taxon>
        <taxon>Metazoa</taxon>
        <taxon>Spiralia</taxon>
        <taxon>Lophotrochozoa</taxon>
        <taxon>Platyhelminthes</taxon>
        <taxon>Monogenea</taxon>
        <taxon>Monopisthocotylea</taxon>
        <taxon>Dactylogyridea</taxon>
        <taxon>Ancyrocephalidae</taxon>
        <taxon>Cichlidogyrus</taxon>
    </lineage>
</organism>
<dbReference type="Proteomes" id="UP001626550">
    <property type="component" value="Unassembled WGS sequence"/>
</dbReference>
<evidence type="ECO:0000313" key="4">
    <source>
        <dbReference type="EMBL" id="KAL3318031.1"/>
    </source>
</evidence>
<feature type="compositionally biased region" description="Low complexity" evidence="2">
    <location>
        <begin position="1390"/>
        <end position="1399"/>
    </location>
</feature>
<feature type="compositionally biased region" description="Acidic residues" evidence="2">
    <location>
        <begin position="1327"/>
        <end position="1344"/>
    </location>
</feature>
<keyword evidence="5" id="KW-1185">Reference proteome</keyword>
<dbReference type="InterPro" id="IPR013087">
    <property type="entry name" value="Znf_C2H2_type"/>
</dbReference>
<proteinExistence type="predicted"/>
<evidence type="ECO:0000313" key="5">
    <source>
        <dbReference type="Proteomes" id="UP001626550"/>
    </source>
</evidence>
<accession>A0ABD2QEQ8</accession>
<keyword evidence="1" id="KW-0862">Zinc</keyword>
<feature type="region of interest" description="Disordered" evidence="2">
    <location>
        <begin position="1095"/>
        <end position="1126"/>
    </location>
</feature>
<sequence length="1455" mass="162873">YYSSLLKTACEKWKDSGPEQDFLLLETKELLDKQDRKIKKKMVHELIVSRKRQNVALEKQVMPFFKPNAATWLGKHGIKAQGLTIFDMLAPSSLRLSLSHVPLLGKDVISPIVSDTMPVAYLRPHLKKPKIRLANPTLVDIRTYLMRLQACLRKIERHSINLVLEHLKNSEAKKLRKECNLEDVKSWISHLSNVLALNFEDGVFYPGKLVPDSYNRTVKIKFQHLKSNSLHEVFEKFTLPLSEDLWKQKLCPGNSVLAKVKNTKTKVVCWVPGKVIHVPEVKSEYLKSSKIIDKIPIRVNIFGTIEHQFKRRDLIRITKKLYTNLVKFINTKNRSECGVEKAEEDFSQVVNPKENAETLLSANSKGSSSHKSSNSSKKSNSTGSSKKTESKEVSSRSTSLISGSSKTQKSSDLSSKQTFSIGDRILFQHDDGWFYEGSVVGVVSSSLGFLYKLQARGNDLDKLFTTESLQNYQPFDLDNGFVLTIHPNYEDSFCPAKIIGKKLLTDTVPKLMPKDMHSLLEMGEEEEEESTNTLYLKVLFYDNQKEFVLLEKCVSITEDQYKRISNVIQDKETALIGKEVVAKDEDLACFQNGQVLDILRKNSQPKYRVKWPDDRVSTVDVNWIFPKEKAPRTDLKVGAWLLVKTKSRTTNLSQNWEPGWLVSLSHSSDTVQVMLSNKQMQFVTARTQMNLSGALNENLLNTLAMHNIWAQNPLLLAQQLSIMKPQEDVTEPQPLSCNLSNLFNNGGRSASPVEMGTSSCNNLNISKFLEEYLATEGCRNKECSCERFKGSAKNDRECLECSHTWVSHCEVKIDTSTDESLNICVLKLMTLIMYKCQAIPIRLKILLDRLMISVMQSNGQGTLIKFLGLLGWTFQDYSRGYIILNDNSQPEVSTWKMCSPSEEKQLINYFLAFNETKVLARIFFTLVESDNKVMNEQREETQEAHKKIGEKQNPQTLLENVMMTVINNIPKHSSPFKNAVEPQEPPVAAGSARQMMLQNFFASLFPASGSSSLKLSPPTAPNGPGFWPRASGLNLTEGTQNVNPMMEPMANILHKSGENSLLSLFSTLQNHNRGRNCMNPMDSFLGNGKFPMSGAKRGRQSGFGCSGKRSSLPKIMRPDPEFDASLKGTPIKKYSVEKKNAKSTDSSDAPMLEAVGLTDQDAHREPNFINSSEEGSQNSASSFMRNKRRVICTTCKKSFCDKGALKIHYSAVHLREMHKCTIVGCNMWFSSRRSRNRHSANPNPRLHMSHSSKKLPENAIIVDDGSGRPLGRRNPMPSSVLNPPLAMPWVTEGSGKLIESKEGFSPVSGQIEAPHAQSSPRRSTCDEASEVGGEEEGLWFDPDEGAPVPTGMQEQDSDESFSYETNNNNQESKIVSSNKFQNHSSGQADFSASALAQSSPSPPPFPTSSHTNSSSYFSQSAATCDQKSPATSCASSGQSDDHANQADGRCERNEI</sequence>
<dbReference type="EMBL" id="JBJKFK010000296">
    <property type="protein sequence ID" value="KAL3318031.1"/>
    <property type="molecule type" value="Genomic_DNA"/>
</dbReference>
<gene>
    <name evidence="4" type="primary">BNC1</name>
    <name evidence="4" type="ORF">Ciccas_003310</name>
</gene>
<evidence type="ECO:0000256" key="2">
    <source>
        <dbReference type="SAM" id="MobiDB-lite"/>
    </source>
</evidence>
<feature type="compositionally biased region" description="Polar residues" evidence="2">
    <location>
        <begin position="1421"/>
        <end position="1438"/>
    </location>
</feature>
<feature type="compositionally biased region" description="Low complexity" evidence="2">
    <location>
        <begin position="1407"/>
        <end position="1420"/>
    </location>
</feature>
<keyword evidence="1" id="KW-0863">Zinc-finger</keyword>